<dbReference type="Pfam" id="PF01764">
    <property type="entry name" value="Lipase_3"/>
    <property type="match status" value="1"/>
</dbReference>
<keyword evidence="2" id="KW-0472">Membrane</keyword>
<feature type="compositionally biased region" description="Low complexity" evidence="1">
    <location>
        <begin position="39"/>
        <end position="65"/>
    </location>
</feature>
<keyword evidence="2" id="KW-0812">Transmembrane</keyword>
<accession>A0A9N9BSH6</accession>
<protein>
    <submittedName>
        <fullName evidence="4">3786_t:CDS:1</fullName>
    </submittedName>
</protein>
<feature type="region of interest" description="Disordered" evidence="1">
    <location>
        <begin position="542"/>
        <end position="565"/>
    </location>
</feature>
<dbReference type="InterPro" id="IPR029058">
    <property type="entry name" value="AB_hydrolase_fold"/>
</dbReference>
<feature type="domain" description="Fungal lipase-type" evidence="3">
    <location>
        <begin position="274"/>
        <end position="439"/>
    </location>
</feature>
<feature type="compositionally biased region" description="Basic and acidic residues" evidence="1">
    <location>
        <begin position="485"/>
        <end position="497"/>
    </location>
</feature>
<sequence>MDKPTAYPSNKDLLDITQESRINTEITNNASHLLPESPTPSNISASSSTTTSPPSSPRIIPQSTPDPISPSSKVNNDRNAFTLPLLKFIGRSAKTLLFTFLFDWTQIIRHPIGSLTTLIVYPLASGLMVVVSVGFRIASRFKHDQTEHPKMFDEVKQELVDTAGSFLQTSFGLKYDKITKITHHEDYADARYIRPSFSIDIAEFMLILSALIYERDEAPGGVYPSKATTPDQYTSYIHSQAQKWGLEFKSLSELGTNASPFCGAFYDRNKKFIVIAFKGTTPTEFADWIVDVSFMRTDGRTQLFGEVHEGFYRMLFGKEKKGRSKLIESYSYRNILKNLIDIINDIKSVKGSETSINVWVTGHSLGSALATLFYARLMRSPADLPDDCILRDAYIYGTPCIGNGEFAINFSSLCNTPSNRFNTCWRIIDDKDIVCNVPVGFDNPEIMQYLSDNYIFDYAHVGEAIRLFQDGRRPKTEVDGLLLDEPEKKAEENKSSNEEEDKTNRFVPPFIKDHFTSGYLRALQLARPYFPSTNTTRALYEERQPVPNSLTNDQVDSDVKNVVSS</sequence>
<dbReference type="Gene3D" id="3.40.50.1820">
    <property type="entry name" value="alpha/beta hydrolase"/>
    <property type="match status" value="1"/>
</dbReference>
<dbReference type="InterPro" id="IPR002921">
    <property type="entry name" value="Fungal_lipase-type"/>
</dbReference>
<evidence type="ECO:0000313" key="4">
    <source>
        <dbReference type="EMBL" id="CAG8578163.1"/>
    </source>
</evidence>
<keyword evidence="2" id="KW-1133">Transmembrane helix</keyword>
<feature type="transmembrane region" description="Helical" evidence="2">
    <location>
        <begin position="118"/>
        <end position="138"/>
    </location>
</feature>
<dbReference type="Proteomes" id="UP000789572">
    <property type="component" value="Unassembled WGS sequence"/>
</dbReference>
<dbReference type="PANTHER" id="PTHR45856">
    <property type="entry name" value="ALPHA/BETA-HYDROLASES SUPERFAMILY PROTEIN"/>
    <property type="match status" value="1"/>
</dbReference>
<dbReference type="InterPro" id="IPR051218">
    <property type="entry name" value="Sec_MonoDiacylglyc_Lipase"/>
</dbReference>
<reference evidence="4" key="1">
    <citation type="submission" date="2021-06" db="EMBL/GenBank/DDBJ databases">
        <authorList>
            <person name="Kallberg Y."/>
            <person name="Tangrot J."/>
            <person name="Rosling A."/>
        </authorList>
    </citation>
    <scope>NUCLEOTIDE SEQUENCE</scope>
    <source>
        <strain evidence="4">IA702</strain>
    </source>
</reference>
<dbReference type="EMBL" id="CAJVPJ010001148">
    <property type="protein sequence ID" value="CAG8578163.1"/>
    <property type="molecule type" value="Genomic_DNA"/>
</dbReference>
<dbReference type="PANTHER" id="PTHR45856:SF24">
    <property type="entry name" value="FUNGAL LIPASE-LIKE DOMAIN-CONTAINING PROTEIN"/>
    <property type="match status" value="1"/>
</dbReference>
<comment type="caution">
    <text evidence="4">The sequence shown here is derived from an EMBL/GenBank/DDBJ whole genome shotgun (WGS) entry which is preliminary data.</text>
</comment>
<evidence type="ECO:0000313" key="5">
    <source>
        <dbReference type="Proteomes" id="UP000789572"/>
    </source>
</evidence>
<dbReference type="AlphaFoldDB" id="A0A9N9BSH6"/>
<feature type="region of interest" description="Disordered" evidence="1">
    <location>
        <begin position="478"/>
        <end position="505"/>
    </location>
</feature>
<evidence type="ECO:0000256" key="2">
    <source>
        <dbReference type="SAM" id="Phobius"/>
    </source>
</evidence>
<dbReference type="GO" id="GO:0006629">
    <property type="term" value="P:lipid metabolic process"/>
    <property type="evidence" value="ECO:0007669"/>
    <property type="project" value="InterPro"/>
</dbReference>
<keyword evidence="5" id="KW-1185">Reference proteome</keyword>
<proteinExistence type="predicted"/>
<gene>
    <name evidence="4" type="ORF">POCULU_LOCUS6347</name>
</gene>
<evidence type="ECO:0000256" key="1">
    <source>
        <dbReference type="SAM" id="MobiDB-lite"/>
    </source>
</evidence>
<dbReference type="OrthoDB" id="426718at2759"/>
<dbReference type="CDD" id="cd00519">
    <property type="entry name" value="Lipase_3"/>
    <property type="match status" value="1"/>
</dbReference>
<dbReference type="SUPFAM" id="SSF53474">
    <property type="entry name" value="alpha/beta-Hydrolases"/>
    <property type="match status" value="1"/>
</dbReference>
<organism evidence="4 5">
    <name type="scientific">Paraglomus occultum</name>
    <dbReference type="NCBI Taxonomy" id="144539"/>
    <lineage>
        <taxon>Eukaryota</taxon>
        <taxon>Fungi</taxon>
        <taxon>Fungi incertae sedis</taxon>
        <taxon>Mucoromycota</taxon>
        <taxon>Glomeromycotina</taxon>
        <taxon>Glomeromycetes</taxon>
        <taxon>Paraglomerales</taxon>
        <taxon>Paraglomeraceae</taxon>
        <taxon>Paraglomus</taxon>
    </lineage>
</organism>
<name>A0A9N9BSH6_9GLOM</name>
<evidence type="ECO:0000259" key="3">
    <source>
        <dbReference type="Pfam" id="PF01764"/>
    </source>
</evidence>
<feature type="region of interest" description="Disordered" evidence="1">
    <location>
        <begin position="25"/>
        <end position="75"/>
    </location>
</feature>